<evidence type="ECO:0000256" key="3">
    <source>
        <dbReference type="ARBA" id="ARBA00022771"/>
    </source>
</evidence>
<dbReference type="InterPro" id="IPR013087">
    <property type="entry name" value="Znf_C2H2_type"/>
</dbReference>
<feature type="domain" description="C2H2-type" evidence="7">
    <location>
        <begin position="172"/>
        <end position="199"/>
    </location>
</feature>
<feature type="domain" description="C2H2-type" evidence="7">
    <location>
        <begin position="228"/>
        <end position="255"/>
    </location>
</feature>
<evidence type="ECO:0000256" key="2">
    <source>
        <dbReference type="ARBA" id="ARBA00022737"/>
    </source>
</evidence>
<keyword evidence="1" id="KW-0479">Metal-binding</keyword>
<name>A0A2Y9P1K2_DELLE</name>
<keyword evidence="4" id="KW-0862">Zinc</keyword>
<feature type="domain" description="C2H2-type" evidence="7">
    <location>
        <begin position="200"/>
        <end position="227"/>
    </location>
</feature>
<protein>
    <submittedName>
        <fullName evidence="9">Zinc finger protein 358-like isoform X1</fullName>
    </submittedName>
</protein>
<dbReference type="FunFam" id="3.30.160.60:FF:002343">
    <property type="entry name" value="Zinc finger protein 33A"/>
    <property type="match status" value="1"/>
</dbReference>
<feature type="compositionally biased region" description="Basic and acidic residues" evidence="6">
    <location>
        <begin position="32"/>
        <end position="48"/>
    </location>
</feature>
<evidence type="ECO:0000256" key="6">
    <source>
        <dbReference type="SAM" id="MobiDB-lite"/>
    </source>
</evidence>
<dbReference type="RefSeq" id="XP_022440914.1">
    <property type="nucleotide sequence ID" value="XM_022585206.1"/>
</dbReference>
<feature type="region of interest" description="Disordered" evidence="6">
    <location>
        <begin position="72"/>
        <end position="100"/>
    </location>
</feature>
<sequence>METPVNRQYTWTESPLGADRRQPHLTLTSASRARDWVWDRPHPMKAGDGEAGPGDPPDFLGFSPSQLRIHPEEPEVPEEEGAKDGHRQFQAHIQRRPEETRWRLRPRCSSSTSTGRTRLRAWFPTFLRRSAQEHRRLHMGERPFPCPSCPKRFKTPYKLHRHEPLHAPSRPFPCRDCSKAFAAGPALLLHRQRHCEDKPHSCRVCSERFIHRHRLRVHERVHMGDRPYVCPLCTKAFKQSNALASHLRVHSGERPYPS</sequence>
<dbReference type="PROSITE" id="PS50157">
    <property type="entry name" value="ZINC_FINGER_C2H2_2"/>
    <property type="match status" value="4"/>
</dbReference>
<dbReference type="Pfam" id="PF00096">
    <property type="entry name" value="zf-C2H2"/>
    <property type="match status" value="1"/>
</dbReference>
<feature type="domain" description="C2H2-type" evidence="7">
    <location>
        <begin position="144"/>
        <end position="171"/>
    </location>
</feature>
<evidence type="ECO:0000313" key="9">
    <source>
        <dbReference type="RefSeq" id="XP_022440914.1"/>
    </source>
</evidence>
<evidence type="ECO:0000256" key="1">
    <source>
        <dbReference type="ARBA" id="ARBA00022723"/>
    </source>
</evidence>
<proteinExistence type="predicted"/>
<evidence type="ECO:0000256" key="5">
    <source>
        <dbReference type="PROSITE-ProRule" id="PRU00042"/>
    </source>
</evidence>
<keyword evidence="8" id="KW-1185">Reference proteome</keyword>
<dbReference type="PROSITE" id="PS00028">
    <property type="entry name" value="ZINC_FINGER_C2H2_1"/>
    <property type="match status" value="4"/>
</dbReference>
<dbReference type="PANTHER" id="PTHR24379:SF121">
    <property type="entry name" value="C2H2-TYPE DOMAIN-CONTAINING PROTEIN"/>
    <property type="match status" value="1"/>
</dbReference>
<dbReference type="Proteomes" id="UP000248483">
    <property type="component" value="Unplaced"/>
</dbReference>
<dbReference type="Pfam" id="PF13894">
    <property type="entry name" value="zf-C2H2_4"/>
    <property type="match status" value="1"/>
</dbReference>
<dbReference type="GeneID" id="111180673"/>
<evidence type="ECO:0000256" key="4">
    <source>
        <dbReference type="ARBA" id="ARBA00022833"/>
    </source>
</evidence>
<dbReference type="FunFam" id="3.30.160.60:FF:000100">
    <property type="entry name" value="Zinc finger 45-like"/>
    <property type="match status" value="1"/>
</dbReference>
<dbReference type="KEGG" id="dle:111180673"/>
<keyword evidence="2" id="KW-0677">Repeat</keyword>
<dbReference type="AlphaFoldDB" id="A0A2Y9P1K2"/>
<reference evidence="9" key="1">
    <citation type="submission" date="2025-08" db="UniProtKB">
        <authorList>
            <consortium name="RefSeq"/>
        </authorList>
    </citation>
    <scope>IDENTIFICATION</scope>
    <source>
        <tissue evidence="9">Blood</tissue>
    </source>
</reference>
<feature type="compositionally biased region" description="Polar residues" evidence="6">
    <location>
        <begin position="1"/>
        <end position="13"/>
    </location>
</feature>
<accession>A0A2Y9P1K2</accession>
<dbReference type="Gene3D" id="3.30.160.60">
    <property type="entry name" value="Classic Zinc Finger"/>
    <property type="match status" value="3"/>
</dbReference>
<feature type="region of interest" description="Disordered" evidence="6">
    <location>
        <begin position="1"/>
        <end position="58"/>
    </location>
</feature>
<keyword evidence="3 5" id="KW-0863">Zinc-finger</keyword>
<gene>
    <name evidence="9" type="primary">LOC111180673</name>
</gene>
<dbReference type="SMART" id="SM00355">
    <property type="entry name" value="ZnF_C2H2"/>
    <property type="match status" value="4"/>
</dbReference>
<dbReference type="InParanoid" id="A0A2Y9P1K2"/>
<dbReference type="InterPro" id="IPR036236">
    <property type="entry name" value="Znf_C2H2_sf"/>
</dbReference>
<dbReference type="GO" id="GO:0008270">
    <property type="term" value="F:zinc ion binding"/>
    <property type="evidence" value="ECO:0007669"/>
    <property type="project" value="UniProtKB-KW"/>
</dbReference>
<dbReference type="SUPFAM" id="SSF57667">
    <property type="entry name" value="beta-beta-alpha zinc fingers"/>
    <property type="match status" value="3"/>
</dbReference>
<organism evidence="8 9">
    <name type="scientific">Delphinapterus leucas</name>
    <name type="common">Beluga whale</name>
    <dbReference type="NCBI Taxonomy" id="9749"/>
    <lineage>
        <taxon>Eukaryota</taxon>
        <taxon>Metazoa</taxon>
        <taxon>Chordata</taxon>
        <taxon>Craniata</taxon>
        <taxon>Vertebrata</taxon>
        <taxon>Euteleostomi</taxon>
        <taxon>Mammalia</taxon>
        <taxon>Eutheria</taxon>
        <taxon>Laurasiatheria</taxon>
        <taxon>Artiodactyla</taxon>
        <taxon>Whippomorpha</taxon>
        <taxon>Cetacea</taxon>
        <taxon>Odontoceti</taxon>
        <taxon>Monodontidae</taxon>
        <taxon>Delphinapterus</taxon>
    </lineage>
</organism>
<dbReference type="PANTHER" id="PTHR24379">
    <property type="entry name" value="KRAB AND ZINC FINGER DOMAIN-CONTAINING"/>
    <property type="match status" value="1"/>
</dbReference>
<evidence type="ECO:0000313" key="8">
    <source>
        <dbReference type="Proteomes" id="UP000248483"/>
    </source>
</evidence>
<evidence type="ECO:0000259" key="7">
    <source>
        <dbReference type="PROSITE" id="PS50157"/>
    </source>
</evidence>